<proteinExistence type="predicted"/>
<keyword evidence="2" id="KW-1133">Transmembrane helix</keyword>
<dbReference type="OrthoDB" id="272077at2759"/>
<dbReference type="InterPro" id="IPR011990">
    <property type="entry name" value="TPR-like_helical_dom_sf"/>
</dbReference>
<dbReference type="Gene3D" id="2.60.120.200">
    <property type="match status" value="1"/>
</dbReference>
<feature type="chain" id="PRO_5019424205" description="Protein sel-1 homolog 3" evidence="3">
    <location>
        <begin position="24"/>
        <end position="1132"/>
    </location>
</feature>
<feature type="transmembrane region" description="Helical" evidence="2">
    <location>
        <begin position="1021"/>
        <end position="1047"/>
    </location>
</feature>
<protein>
    <recommendedName>
        <fullName evidence="6">Protein sel-1 homolog 3</fullName>
    </recommendedName>
</protein>
<evidence type="ECO:0000313" key="5">
    <source>
        <dbReference type="Proteomes" id="UP000288216"/>
    </source>
</evidence>
<dbReference type="InterPro" id="IPR013320">
    <property type="entry name" value="ConA-like_dom_sf"/>
</dbReference>
<dbReference type="SMART" id="SM00671">
    <property type="entry name" value="SEL1"/>
    <property type="match status" value="7"/>
</dbReference>
<dbReference type="SUPFAM" id="SSF49899">
    <property type="entry name" value="Concanavalin A-like lectins/glucanases"/>
    <property type="match status" value="1"/>
</dbReference>
<evidence type="ECO:0000256" key="2">
    <source>
        <dbReference type="SAM" id="Phobius"/>
    </source>
</evidence>
<keyword evidence="3" id="KW-0732">Signal</keyword>
<dbReference type="SUPFAM" id="SSF81901">
    <property type="entry name" value="HCP-like"/>
    <property type="match status" value="3"/>
</dbReference>
<dbReference type="OMA" id="TIWINIC"/>
<keyword evidence="2" id="KW-0472">Membrane</keyword>
<feature type="compositionally biased region" description="Polar residues" evidence="1">
    <location>
        <begin position="1061"/>
        <end position="1076"/>
    </location>
</feature>
<reference evidence="4 5" key="1">
    <citation type="journal article" date="2018" name="Nat. Ecol. Evol.">
        <title>Shark genomes provide insights into elasmobranch evolution and the origin of vertebrates.</title>
        <authorList>
            <person name="Hara Y"/>
            <person name="Yamaguchi K"/>
            <person name="Onimaru K"/>
            <person name="Kadota M"/>
            <person name="Koyanagi M"/>
            <person name="Keeley SD"/>
            <person name="Tatsumi K"/>
            <person name="Tanaka K"/>
            <person name="Motone F"/>
            <person name="Kageyama Y"/>
            <person name="Nozu R"/>
            <person name="Adachi N"/>
            <person name="Nishimura O"/>
            <person name="Nakagawa R"/>
            <person name="Tanegashima C"/>
            <person name="Kiyatake I"/>
            <person name="Matsumoto R"/>
            <person name="Murakumo K"/>
            <person name="Nishida K"/>
            <person name="Terakita A"/>
            <person name="Kuratani S"/>
            <person name="Sato K"/>
            <person name="Hyodo S Kuraku.S."/>
        </authorList>
    </citation>
    <scope>NUCLEOTIDE SEQUENCE [LARGE SCALE GENOMIC DNA]</scope>
</reference>
<dbReference type="Proteomes" id="UP000288216">
    <property type="component" value="Unassembled WGS sequence"/>
</dbReference>
<organism evidence="4 5">
    <name type="scientific">Scyliorhinus torazame</name>
    <name type="common">Cloudy catshark</name>
    <name type="synonym">Catulus torazame</name>
    <dbReference type="NCBI Taxonomy" id="75743"/>
    <lineage>
        <taxon>Eukaryota</taxon>
        <taxon>Metazoa</taxon>
        <taxon>Chordata</taxon>
        <taxon>Craniata</taxon>
        <taxon>Vertebrata</taxon>
        <taxon>Chondrichthyes</taxon>
        <taxon>Elasmobranchii</taxon>
        <taxon>Galeomorphii</taxon>
        <taxon>Galeoidea</taxon>
        <taxon>Carcharhiniformes</taxon>
        <taxon>Scyliorhinidae</taxon>
        <taxon>Scyliorhinus</taxon>
    </lineage>
</organism>
<comment type="caution">
    <text evidence="4">The sequence shown here is derived from an EMBL/GenBank/DDBJ whole genome shotgun (WGS) entry which is preliminary data.</text>
</comment>
<feature type="region of interest" description="Disordered" evidence="1">
    <location>
        <begin position="1061"/>
        <end position="1097"/>
    </location>
</feature>
<gene>
    <name evidence="4" type="ORF">scyTo_0004644</name>
</gene>
<keyword evidence="5" id="KW-1185">Reference proteome</keyword>
<feature type="signal peptide" evidence="3">
    <location>
        <begin position="1"/>
        <end position="23"/>
    </location>
</feature>
<evidence type="ECO:0000256" key="3">
    <source>
        <dbReference type="SAM" id="SignalP"/>
    </source>
</evidence>
<evidence type="ECO:0000256" key="1">
    <source>
        <dbReference type="SAM" id="MobiDB-lite"/>
    </source>
</evidence>
<dbReference type="STRING" id="75743.A0A401NV09"/>
<dbReference type="EMBL" id="BFAA01001389">
    <property type="protein sequence ID" value="GCB64690.1"/>
    <property type="molecule type" value="Genomic_DNA"/>
</dbReference>
<dbReference type="PANTHER" id="PTHR44444">
    <property type="entry name" value="PROTEIN SEL-1 HOMOLOG 3"/>
    <property type="match status" value="1"/>
</dbReference>
<keyword evidence="2" id="KW-0812">Transmembrane</keyword>
<dbReference type="Gene3D" id="1.25.40.10">
    <property type="entry name" value="Tetratricopeptide repeat domain"/>
    <property type="match status" value="4"/>
</dbReference>
<evidence type="ECO:0008006" key="6">
    <source>
        <dbReference type="Google" id="ProtNLM"/>
    </source>
</evidence>
<dbReference type="Pfam" id="PF08238">
    <property type="entry name" value="Sel1"/>
    <property type="match status" value="6"/>
</dbReference>
<evidence type="ECO:0000313" key="4">
    <source>
        <dbReference type="EMBL" id="GCB64690.1"/>
    </source>
</evidence>
<name>A0A401NV09_SCYTO</name>
<sequence length="1132" mass="130978">MRNSHWLPCLGWLVLLMPIPLLSINTTRTTSVLQSSTDRQHNDFIRFINATDLVMADYKLSIEYLCSEPSTVRVEVIVSTDVKTGITIYKKRWKCEKHLHILRIRTLWVRFPSIMLYRADYLIQRSIVINNVILRAWIVNTDFEAHKNRNTAVYEQATTRTYKLLKTLSPFERPYKDHQECLQWDKEKIQAIKDKQIHRCLLENDVVELLSFPFASSGLNFGITRKLKKFNNPEMEVASKQLVNNPRFTVSIWIYLLHRCKWPFCGIFHHINEKQMYATPLLFLTQDGNIHFQMMMASGKHVAGRSHFKLSLRQWCRVDLTLQDRRMTLSVSYGEKLQAREDAFYSYREDVHLNNSAGYFVLGGSNHVRAFEGFIGPVKLYRLLALTGQEISNPLVTDHNFHKHVEQYNRKCKYLTTHTMEYFQSFGLLKKMQQMYRSNSYYLELVTKYGPVDYDKEKCAAHPWGKRTEKKYKAFFDLVHTMALQPISDFAHSPNLRSALIKVGEKLFQKTVEILVRPNSTQQIDRLTIPLMEASCCGYYRAAYFLAVIFETGLGVEIQPLQGLLYSLVAAQGNDRLALMHLGYKHDQGIDGYRLDYDMSYSYYLNIAQQTINDRHVFDGEQAFVESVRLMDDSALQSQTQENDDIFLWLRYQANHGDAFAQQKLARMLYWGQHGITRDVKAAMEWYSRSAEETGDPLSLYEYGLFLFKGRGVEKNTKLGLKLIHEAASKGSHEALNGLGWYYEIFEKDFVKAVEYWEKAMQMGNLDASHNLGVMYAAGLYPGKPVKNETEAFQYYYKAGSGGHFESVIRCSFYWSTGNFESIPHNPRMAVHWAKFVAEHNGFLGYIMRKAMHAYLQKSWNEALLYYLVTAETGIETSQTNVAYLCEEHPELASNSVDYAWRYYNLSAFQLTTHPFVLIKMGDYYYYGHKNHKRDITQSIEMYTSAALLNYSQAFYNLASLIEEGVHIPERFLDLLNLSTGNNFNNFPVLLELYERCILVDMQEGLVPCSIALLHVHLKTIWINICSAALLYTAGSVLLSTLIVFAVKHYWDSMAVSTTRQNEHSPTMSSSSQNIQSDERIPEETSLPSTASEYPEPNEASFLPFSFEVTQTGIHCQLQINHAAMYHVDIRM</sequence>
<dbReference type="AlphaFoldDB" id="A0A401NV09"/>
<dbReference type="InterPro" id="IPR006597">
    <property type="entry name" value="Sel1-like"/>
</dbReference>
<accession>A0A401NV09</accession>
<dbReference type="PANTHER" id="PTHR44444:SF1">
    <property type="entry name" value="PROTEIN SEL-1 HOMOLOG 3"/>
    <property type="match status" value="1"/>
</dbReference>
<dbReference type="InterPro" id="IPR042756">
    <property type="entry name" value="Sel-1L3"/>
</dbReference>